<evidence type="ECO:0000313" key="10">
    <source>
        <dbReference type="Proteomes" id="UP001346869"/>
    </source>
</evidence>
<evidence type="ECO:0000256" key="1">
    <source>
        <dbReference type="ARBA" id="ARBA00004141"/>
    </source>
</evidence>
<dbReference type="Proteomes" id="UP001346869">
    <property type="component" value="Unassembled WGS sequence"/>
</dbReference>
<keyword evidence="5 7" id="KW-1133">Transmembrane helix</keyword>
<keyword evidence="6 7" id="KW-0472">Membrane</keyword>
<keyword evidence="2" id="KW-0597">Phosphoprotein</keyword>
<comment type="caution">
    <text evidence="9">The sequence shown here is derived from an EMBL/GenBank/DDBJ whole genome shotgun (WGS) entry which is preliminary data.</text>
</comment>
<dbReference type="PANTHER" id="PTHR47400:SF1">
    <property type="entry name" value="PROLINE-RICH TRANSMEMBRANE PROTEIN 3"/>
    <property type="match status" value="1"/>
</dbReference>
<evidence type="ECO:0000256" key="7">
    <source>
        <dbReference type="SAM" id="Phobius"/>
    </source>
</evidence>
<keyword evidence="3 7" id="KW-0812">Transmembrane</keyword>
<keyword evidence="10" id="KW-1185">Reference proteome</keyword>
<dbReference type="AlphaFoldDB" id="A0AAN7XYN1"/>
<proteinExistence type="predicted"/>
<reference evidence="9 10" key="2">
    <citation type="journal article" date="2023" name="Mol. Biol. Evol.">
        <title>Genomics of Secondarily Temperate Adaptation in the Only Non-Antarctic Icefish.</title>
        <authorList>
            <person name="Rivera-Colon A.G."/>
            <person name="Rayamajhi N."/>
            <person name="Minhas B.F."/>
            <person name="Madrigal G."/>
            <person name="Bilyk K.T."/>
            <person name="Yoon V."/>
            <person name="Hune M."/>
            <person name="Gregory S."/>
            <person name="Cheng C.H.C."/>
            <person name="Catchen J.M."/>
        </authorList>
    </citation>
    <scope>NUCLEOTIDE SEQUENCE [LARGE SCALE GENOMIC DNA]</scope>
    <source>
        <strain evidence="9">JMC-PN-2008</strain>
    </source>
</reference>
<feature type="transmembrane region" description="Helical" evidence="7">
    <location>
        <begin position="71"/>
        <end position="93"/>
    </location>
</feature>
<evidence type="ECO:0000256" key="2">
    <source>
        <dbReference type="ARBA" id="ARBA00022553"/>
    </source>
</evidence>
<sequence>MSFSGLHPSLRSPVPQWVPSQRIEKHAKRVTAVCAFFGFLCCSIQMYGLLWLYGLLGNWRYFGWGWWLSQFWARILELAWGFFLLVLGSWIFWTPSRGHHGQGRIEVAKAFEKTSWCSRILARIRRGPLKKSDKTWEDLKPSNWAKYDVSRACFINNLTCPYDDQPSKITPEYNPEPVSKNSSDSQAALLWQKVGECECIISLVEFDIRPLSPINLRRSIDNAIYHRQLIAGLLKLPPSPWTQTMGMDTTEENYGTTIFPPAYSGHGWNLDTESLSASVESIDAKERIQSVGVTTDYNRSVRSAAAAVMHQHDWSEEDVTDL</sequence>
<accession>A0AAN7XYN1</accession>
<evidence type="ECO:0000313" key="9">
    <source>
        <dbReference type="EMBL" id="KAK5872463.1"/>
    </source>
</evidence>
<feature type="transmembrane region" description="Helical" evidence="7">
    <location>
        <begin position="30"/>
        <end position="51"/>
    </location>
</feature>
<dbReference type="InterPro" id="IPR059081">
    <property type="entry name" value="PRRT3-4"/>
</dbReference>
<dbReference type="InterPro" id="IPR043242">
    <property type="entry name" value="PRRT3"/>
</dbReference>
<keyword evidence="4" id="KW-0732">Signal</keyword>
<gene>
    <name evidence="9" type="ORF">PBY51_013165</name>
</gene>
<evidence type="ECO:0000259" key="8">
    <source>
        <dbReference type="Pfam" id="PF25987"/>
    </source>
</evidence>
<comment type="subcellular location">
    <subcellularLocation>
        <location evidence="1">Membrane</location>
        <topology evidence="1">Multi-pass membrane protein</topology>
    </subcellularLocation>
</comment>
<name>A0AAN7XYN1_ELEMC</name>
<dbReference type="Pfam" id="PF25987">
    <property type="entry name" value="PRRT3"/>
    <property type="match status" value="1"/>
</dbReference>
<evidence type="ECO:0000256" key="5">
    <source>
        <dbReference type="ARBA" id="ARBA00022989"/>
    </source>
</evidence>
<evidence type="ECO:0000256" key="3">
    <source>
        <dbReference type="ARBA" id="ARBA00022692"/>
    </source>
</evidence>
<feature type="domain" description="Proline-rich transmembrane protein 3/4" evidence="8">
    <location>
        <begin position="21"/>
        <end position="97"/>
    </location>
</feature>
<evidence type="ECO:0000256" key="4">
    <source>
        <dbReference type="ARBA" id="ARBA00022729"/>
    </source>
</evidence>
<evidence type="ECO:0000256" key="6">
    <source>
        <dbReference type="ARBA" id="ARBA00023136"/>
    </source>
</evidence>
<reference evidence="9 10" key="1">
    <citation type="journal article" date="2023" name="Genes (Basel)">
        <title>Chromosome-Level Genome Assembly and Circadian Gene Repertoire of the Patagonia Blennie Eleginops maclovinus-The Closest Ancestral Proxy of Antarctic Cryonotothenioids.</title>
        <authorList>
            <person name="Cheng C.C."/>
            <person name="Rivera-Colon A.G."/>
            <person name="Minhas B.F."/>
            <person name="Wilson L."/>
            <person name="Rayamajhi N."/>
            <person name="Vargas-Chacoff L."/>
            <person name="Catchen J.M."/>
        </authorList>
    </citation>
    <scope>NUCLEOTIDE SEQUENCE [LARGE SCALE GENOMIC DNA]</scope>
    <source>
        <strain evidence="9">JMC-PN-2008</strain>
    </source>
</reference>
<dbReference type="PANTHER" id="PTHR47400">
    <property type="entry name" value="PROLINE-RICH TRANSMEMBRANE PROTEIN 3"/>
    <property type="match status" value="1"/>
</dbReference>
<organism evidence="9 10">
    <name type="scientific">Eleginops maclovinus</name>
    <name type="common">Patagonian blennie</name>
    <name type="synonym">Eleginus maclovinus</name>
    <dbReference type="NCBI Taxonomy" id="56733"/>
    <lineage>
        <taxon>Eukaryota</taxon>
        <taxon>Metazoa</taxon>
        <taxon>Chordata</taxon>
        <taxon>Craniata</taxon>
        <taxon>Vertebrata</taxon>
        <taxon>Euteleostomi</taxon>
        <taxon>Actinopterygii</taxon>
        <taxon>Neopterygii</taxon>
        <taxon>Teleostei</taxon>
        <taxon>Neoteleostei</taxon>
        <taxon>Acanthomorphata</taxon>
        <taxon>Eupercaria</taxon>
        <taxon>Perciformes</taxon>
        <taxon>Notothenioidei</taxon>
        <taxon>Eleginopidae</taxon>
        <taxon>Eleginops</taxon>
    </lineage>
</organism>
<protein>
    <recommendedName>
        <fullName evidence="8">Proline-rich transmembrane protein 3/4 domain-containing protein</fullName>
    </recommendedName>
</protein>
<dbReference type="EMBL" id="JAUZQC010000004">
    <property type="protein sequence ID" value="KAK5872463.1"/>
    <property type="molecule type" value="Genomic_DNA"/>
</dbReference>